<evidence type="ECO:0000313" key="3">
    <source>
        <dbReference type="EMBL" id="KAK8545352.1"/>
    </source>
</evidence>
<protein>
    <recommendedName>
        <fullName evidence="2">LRAT domain-containing protein</fullName>
    </recommendedName>
</protein>
<evidence type="ECO:0000256" key="1">
    <source>
        <dbReference type="SAM" id="Phobius"/>
    </source>
</evidence>
<dbReference type="Proteomes" id="UP001472677">
    <property type="component" value="Unassembled WGS sequence"/>
</dbReference>
<evidence type="ECO:0000313" key="4">
    <source>
        <dbReference type="Proteomes" id="UP001472677"/>
    </source>
</evidence>
<dbReference type="EMBL" id="JBBPBM010000023">
    <property type="protein sequence ID" value="KAK8545352.1"/>
    <property type="molecule type" value="Genomic_DNA"/>
</dbReference>
<dbReference type="Pfam" id="PF04970">
    <property type="entry name" value="LRAT"/>
    <property type="match status" value="1"/>
</dbReference>
<proteinExistence type="predicted"/>
<comment type="caution">
    <text evidence="3">The sequence shown here is derived from an EMBL/GenBank/DDBJ whole genome shotgun (WGS) entry which is preliminary data.</text>
</comment>
<organism evidence="3 4">
    <name type="scientific">Hibiscus sabdariffa</name>
    <name type="common">roselle</name>
    <dbReference type="NCBI Taxonomy" id="183260"/>
    <lineage>
        <taxon>Eukaryota</taxon>
        <taxon>Viridiplantae</taxon>
        <taxon>Streptophyta</taxon>
        <taxon>Embryophyta</taxon>
        <taxon>Tracheophyta</taxon>
        <taxon>Spermatophyta</taxon>
        <taxon>Magnoliopsida</taxon>
        <taxon>eudicotyledons</taxon>
        <taxon>Gunneridae</taxon>
        <taxon>Pentapetalae</taxon>
        <taxon>rosids</taxon>
        <taxon>malvids</taxon>
        <taxon>Malvales</taxon>
        <taxon>Malvaceae</taxon>
        <taxon>Malvoideae</taxon>
        <taxon>Hibiscus</taxon>
    </lineage>
</organism>
<dbReference type="PROSITE" id="PS51934">
    <property type="entry name" value="LRAT"/>
    <property type="match status" value="1"/>
</dbReference>
<gene>
    <name evidence="3" type="ORF">V6N12_026188</name>
</gene>
<keyword evidence="4" id="KW-1185">Reference proteome</keyword>
<dbReference type="PANTHER" id="PTHR46137:SF1">
    <property type="entry name" value="LRAT DOMAIN-CONTAINING PROTEIN"/>
    <property type="match status" value="1"/>
</dbReference>
<reference evidence="3 4" key="1">
    <citation type="journal article" date="2024" name="G3 (Bethesda)">
        <title>Genome assembly of Hibiscus sabdariffa L. provides insights into metabolisms of medicinal natural products.</title>
        <authorList>
            <person name="Kim T."/>
        </authorList>
    </citation>
    <scope>NUCLEOTIDE SEQUENCE [LARGE SCALE GENOMIC DNA]</scope>
    <source>
        <strain evidence="3">TK-2024</strain>
        <tissue evidence="3">Old leaves</tissue>
    </source>
</reference>
<sequence>MSRTLEPGDHIYCKRVEGLYDHHGENLKVYDYGVSFWEFTFRRSGTCSTRRSKPPYEVIWIATAFLRGEISASEYNFLFNNCEDFAITCKTGNRGSVQVLSYLTAGAVCSAAAIVCPVTGLALAGHYVASKFLRR</sequence>
<evidence type="ECO:0000259" key="2">
    <source>
        <dbReference type="PROSITE" id="PS51934"/>
    </source>
</evidence>
<keyword evidence="1" id="KW-0472">Membrane</keyword>
<feature type="transmembrane region" description="Helical" evidence="1">
    <location>
        <begin position="102"/>
        <end position="129"/>
    </location>
</feature>
<dbReference type="Gene3D" id="3.90.1720.10">
    <property type="entry name" value="endopeptidase domain like (from Nostoc punctiforme)"/>
    <property type="match status" value="1"/>
</dbReference>
<dbReference type="InterPro" id="IPR007053">
    <property type="entry name" value="LRAT_dom"/>
</dbReference>
<dbReference type="PANTHER" id="PTHR46137">
    <property type="entry name" value="OS05G0310600 PROTEIN"/>
    <property type="match status" value="1"/>
</dbReference>
<keyword evidence="1" id="KW-1133">Transmembrane helix</keyword>
<name>A0ABR2DR20_9ROSI</name>
<accession>A0ABR2DR20</accession>
<keyword evidence="1" id="KW-0812">Transmembrane</keyword>
<feature type="domain" description="LRAT" evidence="2">
    <location>
        <begin position="1"/>
        <end position="98"/>
    </location>
</feature>